<evidence type="ECO:0000256" key="1">
    <source>
        <dbReference type="SAM" id="MobiDB-lite"/>
    </source>
</evidence>
<feature type="non-terminal residue" evidence="2">
    <location>
        <position position="1"/>
    </location>
</feature>
<feature type="region of interest" description="Disordered" evidence="1">
    <location>
        <begin position="28"/>
        <end position="63"/>
    </location>
</feature>
<name>X0XZ61_9ZZZZ</name>
<protein>
    <submittedName>
        <fullName evidence="2">Uncharacterized protein</fullName>
    </submittedName>
</protein>
<dbReference type="EMBL" id="BARS01051793">
    <property type="protein sequence ID" value="GAG48774.1"/>
    <property type="molecule type" value="Genomic_DNA"/>
</dbReference>
<organism evidence="2">
    <name type="scientific">marine sediment metagenome</name>
    <dbReference type="NCBI Taxonomy" id="412755"/>
    <lineage>
        <taxon>unclassified sequences</taxon>
        <taxon>metagenomes</taxon>
        <taxon>ecological metagenomes</taxon>
    </lineage>
</organism>
<reference evidence="2" key="1">
    <citation type="journal article" date="2014" name="Front. Microbiol.">
        <title>High frequency of phylogenetically diverse reductive dehalogenase-homologous genes in deep subseafloor sedimentary metagenomes.</title>
        <authorList>
            <person name="Kawai M."/>
            <person name="Futagami T."/>
            <person name="Toyoda A."/>
            <person name="Takaki Y."/>
            <person name="Nishi S."/>
            <person name="Hori S."/>
            <person name="Arai W."/>
            <person name="Tsubouchi T."/>
            <person name="Morono Y."/>
            <person name="Uchiyama I."/>
            <person name="Ito T."/>
            <person name="Fujiyama A."/>
            <person name="Inagaki F."/>
            <person name="Takami H."/>
        </authorList>
    </citation>
    <scope>NUCLEOTIDE SEQUENCE</scope>
    <source>
        <strain evidence="2">Expedition CK06-06</strain>
    </source>
</reference>
<comment type="caution">
    <text evidence="2">The sequence shown here is derived from an EMBL/GenBank/DDBJ whole genome shotgun (WGS) entry which is preliminary data.</text>
</comment>
<proteinExistence type="predicted"/>
<accession>X0XZ61</accession>
<dbReference type="AlphaFoldDB" id="X0XZ61"/>
<sequence>KLQPRNRRVRGLTKEQYEKLCAKYDMYYGENDGQTEDDASSESSEGQKTGPDGEISKTTEATS</sequence>
<evidence type="ECO:0000313" key="2">
    <source>
        <dbReference type="EMBL" id="GAG48774.1"/>
    </source>
</evidence>
<gene>
    <name evidence="2" type="ORF">S01H1_77090</name>
</gene>